<evidence type="ECO:0000313" key="4">
    <source>
        <dbReference type="Proteomes" id="UP000075502"/>
    </source>
</evidence>
<reference evidence="3 4" key="1">
    <citation type="submission" date="2014-02" db="EMBL/GenBank/DDBJ databases">
        <title>The small core and large imbalanced accessory genome model reveals a collaborative survival strategy of Sorangium cellulosum strains in nature.</title>
        <authorList>
            <person name="Han K."/>
            <person name="Peng R."/>
            <person name="Blom J."/>
            <person name="Li Y.-Z."/>
        </authorList>
    </citation>
    <scope>NUCLEOTIDE SEQUENCE [LARGE SCALE GENOMIC DNA]</scope>
    <source>
        <strain evidence="3 4">So0007-03</strain>
    </source>
</reference>
<evidence type="ECO:0008006" key="5">
    <source>
        <dbReference type="Google" id="ProtNLM"/>
    </source>
</evidence>
<evidence type="ECO:0000256" key="2">
    <source>
        <dbReference type="SAM" id="SignalP"/>
    </source>
</evidence>
<dbReference type="AlphaFoldDB" id="A0A150TV85"/>
<organism evidence="3 4">
    <name type="scientific">Sorangium cellulosum</name>
    <name type="common">Polyangium cellulosum</name>
    <dbReference type="NCBI Taxonomy" id="56"/>
    <lineage>
        <taxon>Bacteria</taxon>
        <taxon>Pseudomonadati</taxon>
        <taxon>Myxococcota</taxon>
        <taxon>Polyangia</taxon>
        <taxon>Polyangiales</taxon>
        <taxon>Polyangiaceae</taxon>
        <taxon>Sorangium</taxon>
    </lineage>
</organism>
<name>A0A150TV85_SORCE</name>
<comment type="caution">
    <text evidence="3">The sequence shown here is derived from an EMBL/GenBank/DDBJ whole genome shotgun (WGS) entry which is preliminary data.</text>
</comment>
<dbReference type="Proteomes" id="UP000075502">
    <property type="component" value="Unassembled WGS sequence"/>
</dbReference>
<feature type="compositionally biased region" description="Low complexity" evidence="1">
    <location>
        <begin position="23"/>
        <end position="42"/>
    </location>
</feature>
<keyword evidence="2" id="KW-0732">Signal</keyword>
<gene>
    <name evidence="3" type="ORF">BE21_23080</name>
</gene>
<protein>
    <recommendedName>
        <fullName evidence="5">Secreted protein</fullName>
    </recommendedName>
</protein>
<dbReference type="EMBL" id="JEME01000952">
    <property type="protein sequence ID" value="KYG08546.1"/>
    <property type="molecule type" value="Genomic_DNA"/>
</dbReference>
<dbReference type="PROSITE" id="PS51257">
    <property type="entry name" value="PROKAR_LIPOPROTEIN"/>
    <property type="match status" value="1"/>
</dbReference>
<evidence type="ECO:0000256" key="1">
    <source>
        <dbReference type="SAM" id="MobiDB-lite"/>
    </source>
</evidence>
<accession>A0A150TV85</accession>
<evidence type="ECO:0000313" key="3">
    <source>
        <dbReference type="EMBL" id="KYG08546.1"/>
    </source>
</evidence>
<sequence length="203" mass="20784">MSTKYSMPIAGAAALSAALSALAGGCTTPSGGSPAPGATPESRSANGAGETTGRQGGKAAGEGGEEAPARADPAQPEAMMDRTRNHAMATAGFANTMAAFAAPRVIAKAKSLPSREEMLRCIDAYLEVVAETKRAPQGEGNRATLDAEPYALKLHALFADWTPSTTVPPEIQRNARDVLAALGVPEPTEGWDRFEGHAAPSSP</sequence>
<feature type="signal peptide" evidence="2">
    <location>
        <begin position="1"/>
        <end position="23"/>
    </location>
</feature>
<proteinExistence type="predicted"/>
<feature type="chain" id="PRO_5007569927" description="Secreted protein" evidence="2">
    <location>
        <begin position="24"/>
        <end position="203"/>
    </location>
</feature>
<feature type="region of interest" description="Disordered" evidence="1">
    <location>
        <begin position="23"/>
        <end position="75"/>
    </location>
</feature>